<dbReference type="EMBL" id="JARKIF010000008">
    <property type="protein sequence ID" value="KAJ7632909.1"/>
    <property type="molecule type" value="Genomic_DNA"/>
</dbReference>
<gene>
    <name evidence="4" type="ORF">FB45DRAFT_518250</name>
</gene>
<name>A0AAD7BX56_9AGAR</name>
<accession>A0AAD7BX56</accession>
<dbReference type="PANTHER" id="PTHR43420">
    <property type="entry name" value="ACETYLTRANSFERASE"/>
    <property type="match status" value="1"/>
</dbReference>
<dbReference type="InterPro" id="IPR000182">
    <property type="entry name" value="GNAT_dom"/>
</dbReference>
<keyword evidence="5" id="KW-1185">Reference proteome</keyword>
<evidence type="ECO:0000313" key="4">
    <source>
        <dbReference type="EMBL" id="KAJ7632909.1"/>
    </source>
</evidence>
<dbReference type="GO" id="GO:0016747">
    <property type="term" value="F:acyltransferase activity, transferring groups other than amino-acyl groups"/>
    <property type="evidence" value="ECO:0007669"/>
    <property type="project" value="InterPro"/>
</dbReference>
<sequence>MAEYKFFPISVPVSEEDLTNYITIRLAMLKTNPEAFGSTFTGESKNTRETWRAKIDHEGRCTIISADASTGEWVGSASIATPEFMNKPESPNALIGMWVNPEHRRKGLAKGLIEVGMDWLRKRTDGMPDEKRMLTLEVHRTNESAKALYDLLGFRELEDTEVECPPDRIPMFIVAK</sequence>
<protein>
    <submittedName>
        <fullName evidence="4">Acyl-CoA N-acyltransferase</fullName>
    </submittedName>
</protein>
<dbReference type="CDD" id="cd04301">
    <property type="entry name" value="NAT_SF"/>
    <property type="match status" value="1"/>
</dbReference>
<organism evidence="4 5">
    <name type="scientific">Roridomyces roridus</name>
    <dbReference type="NCBI Taxonomy" id="1738132"/>
    <lineage>
        <taxon>Eukaryota</taxon>
        <taxon>Fungi</taxon>
        <taxon>Dikarya</taxon>
        <taxon>Basidiomycota</taxon>
        <taxon>Agaricomycotina</taxon>
        <taxon>Agaricomycetes</taxon>
        <taxon>Agaricomycetidae</taxon>
        <taxon>Agaricales</taxon>
        <taxon>Marasmiineae</taxon>
        <taxon>Mycenaceae</taxon>
        <taxon>Roridomyces</taxon>
    </lineage>
</organism>
<evidence type="ECO:0000256" key="2">
    <source>
        <dbReference type="ARBA" id="ARBA00023315"/>
    </source>
</evidence>
<dbReference type="AlphaFoldDB" id="A0AAD7BX56"/>
<dbReference type="InterPro" id="IPR016181">
    <property type="entry name" value="Acyl_CoA_acyltransferase"/>
</dbReference>
<dbReference type="Gene3D" id="3.40.630.30">
    <property type="match status" value="1"/>
</dbReference>
<dbReference type="Pfam" id="PF00583">
    <property type="entry name" value="Acetyltransf_1"/>
    <property type="match status" value="1"/>
</dbReference>
<dbReference type="Proteomes" id="UP001221142">
    <property type="component" value="Unassembled WGS sequence"/>
</dbReference>
<reference evidence="4" key="1">
    <citation type="submission" date="2023-03" db="EMBL/GenBank/DDBJ databases">
        <title>Massive genome expansion in bonnet fungi (Mycena s.s.) driven by repeated elements and novel gene families across ecological guilds.</title>
        <authorList>
            <consortium name="Lawrence Berkeley National Laboratory"/>
            <person name="Harder C.B."/>
            <person name="Miyauchi S."/>
            <person name="Viragh M."/>
            <person name="Kuo A."/>
            <person name="Thoen E."/>
            <person name="Andreopoulos B."/>
            <person name="Lu D."/>
            <person name="Skrede I."/>
            <person name="Drula E."/>
            <person name="Henrissat B."/>
            <person name="Morin E."/>
            <person name="Kohler A."/>
            <person name="Barry K."/>
            <person name="LaButti K."/>
            <person name="Morin E."/>
            <person name="Salamov A."/>
            <person name="Lipzen A."/>
            <person name="Mereny Z."/>
            <person name="Hegedus B."/>
            <person name="Baldrian P."/>
            <person name="Stursova M."/>
            <person name="Weitz H."/>
            <person name="Taylor A."/>
            <person name="Grigoriev I.V."/>
            <person name="Nagy L.G."/>
            <person name="Martin F."/>
            <person name="Kauserud H."/>
        </authorList>
    </citation>
    <scope>NUCLEOTIDE SEQUENCE</scope>
    <source>
        <strain evidence="4">9284</strain>
    </source>
</reference>
<proteinExistence type="predicted"/>
<keyword evidence="2" id="KW-0012">Acyltransferase</keyword>
<dbReference type="PROSITE" id="PS51186">
    <property type="entry name" value="GNAT"/>
    <property type="match status" value="1"/>
</dbReference>
<evidence type="ECO:0000259" key="3">
    <source>
        <dbReference type="PROSITE" id="PS51186"/>
    </source>
</evidence>
<dbReference type="SUPFAM" id="SSF55729">
    <property type="entry name" value="Acyl-CoA N-acyltransferases (Nat)"/>
    <property type="match status" value="1"/>
</dbReference>
<comment type="caution">
    <text evidence="4">The sequence shown here is derived from an EMBL/GenBank/DDBJ whole genome shotgun (WGS) entry which is preliminary data.</text>
</comment>
<dbReference type="InterPro" id="IPR050680">
    <property type="entry name" value="YpeA/RimI_acetyltransf"/>
</dbReference>
<evidence type="ECO:0000313" key="5">
    <source>
        <dbReference type="Proteomes" id="UP001221142"/>
    </source>
</evidence>
<keyword evidence="1" id="KW-0808">Transferase</keyword>
<evidence type="ECO:0000256" key="1">
    <source>
        <dbReference type="ARBA" id="ARBA00022679"/>
    </source>
</evidence>
<feature type="domain" description="N-acetyltransferase" evidence="3">
    <location>
        <begin position="22"/>
        <end position="176"/>
    </location>
</feature>